<sequence>MLMLCIEPMVTITDIIRVHVIHIRIQYPYPRPGNPHVIPSPQRLCHPQLVGKRSGGHKIKEAGMNSCILVNIHKMNILLRMFGTQTYLHPDLTYFIPVTGISRHNILLVIEIIFSV</sequence>
<comment type="caution">
    <text evidence="1">The sequence shown here is derived from an EMBL/GenBank/DDBJ whole genome shotgun (WGS) entry which is preliminary data.</text>
</comment>
<proteinExistence type="predicted"/>
<gene>
    <name evidence="1" type="ORF">SDC9_157519</name>
</gene>
<name>A0A645FCD2_9ZZZZ</name>
<protein>
    <submittedName>
        <fullName evidence="1">Uncharacterized protein</fullName>
    </submittedName>
</protein>
<evidence type="ECO:0000313" key="1">
    <source>
        <dbReference type="EMBL" id="MPN10224.1"/>
    </source>
</evidence>
<accession>A0A645FCD2</accession>
<dbReference type="EMBL" id="VSSQ01056373">
    <property type="protein sequence ID" value="MPN10224.1"/>
    <property type="molecule type" value="Genomic_DNA"/>
</dbReference>
<organism evidence="1">
    <name type="scientific">bioreactor metagenome</name>
    <dbReference type="NCBI Taxonomy" id="1076179"/>
    <lineage>
        <taxon>unclassified sequences</taxon>
        <taxon>metagenomes</taxon>
        <taxon>ecological metagenomes</taxon>
    </lineage>
</organism>
<dbReference type="AlphaFoldDB" id="A0A645FCD2"/>
<reference evidence="1" key="1">
    <citation type="submission" date="2019-08" db="EMBL/GenBank/DDBJ databases">
        <authorList>
            <person name="Kucharzyk K."/>
            <person name="Murdoch R.W."/>
            <person name="Higgins S."/>
            <person name="Loffler F."/>
        </authorList>
    </citation>
    <scope>NUCLEOTIDE SEQUENCE</scope>
</reference>